<dbReference type="SUPFAM" id="SSF53474">
    <property type="entry name" value="alpha/beta-Hydrolases"/>
    <property type="match status" value="1"/>
</dbReference>
<dbReference type="PANTHER" id="PTHR48098:SF3">
    <property type="entry name" value="IRON(III) ENTEROBACTIN ESTERASE"/>
    <property type="match status" value="1"/>
</dbReference>
<dbReference type="InterPro" id="IPR029058">
    <property type="entry name" value="AB_hydrolase_fold"/>
</dbReference>
<reference evidence="7" key="2">
    <citation type="submission" date="2020-09" db="EMBL/GenBank/DDBJ databases">
        <authorList>
            <person name="Sun Q."/>
            <person name="Kim S."/>
        </authorList>
    </citation>
    <scope>NUCLEOTIDE SEQUENCE</scope>
    <source>
        <strain evidence="7">KCTC 32182</strain>
    </source>
</reference>
<evidence type="ECO:0000313" key="8">
    <source>
        <dbReference type="Proteomes" id="UP000645257"/>
    </source>
</evidence>
<dbReference type="InterPro" id="IPR014756">
    <property type="entry name" value="Ig_E-set"/>
</dbReference>
<protein>
    <submittedName>
        <fullName evidence="7">Enterochelin esterase</fullName>
    </submittedName>
</protein>
<proteinExistence type="inferred from homology"/>
<dbReference type="Gene3D" id="3.40.50.1820">
    <property type="entry name" value="alpha/beta hydrolase"/>
    <property type="match status" value="1"/>
</dbReference>
<evidence type="ECO:0000256" key="4">
    <source>
        <dbReference type="ARBA" id="ARBA00024201"/>
    </source>
</evidence>
<keyword evidence="2" id="KW-0963">Cytoplasm</keyword>
<evidence type="ECO:0000259" key="6">
    <source>
        <dbReference type="Pfam" id="PF11806"/>
    </source>
</evidence>
<feature type="signal peptide" evidence="5">
    <location>
        <begin position="1"/>
        <end position="23"/>
    </location>
</feature>
<evidence type="ECO:0000256" key="5">
    <source>
        <dbReference type="SAM" id="SignalP"/>
    </source>
</evidence>
<organism evidence="7 8">
    <name type="scientific">Paludibacterium paludis</name>
    <dbReference type="NCBI Taxonomy" id="1225769"/>
    <lineage>
        <taxon>Bacteria</taxon>
        <taxon>Pseudomonadati</taxon>
        <taxon>Pseudomonadota</taxon>
        <taxon>Betaproteobacteria</taxon>
        <taxon>Neisseriales</taxon>
        <taxon>Chromobacteriaceae</taxon>
        <taxon>Paludibacterium</taxon>
    </lineage>
</organism>
<evidence type="ECO:0000256" key="2">
    <source>
        <dbReference type="ARBA" id="ARBA00022490"/>
    </source>
</evidence>
<keyword evidence="3" id="KW-0378">Hydrolase</keyword>
<keyword evidence="5" id="KW-0732">Signal</keyword>
<dbReference type="InterPro" id="IPR050583">
    <property type="entry name" value="Mycobacterial_A85_antigen"/>
</dbReference>
<comment type="similarity">
    <text evidence="4">Belongs to the Fes family.</text>
</comment>
<sequence length="544" mass="60337">MYRSFSRTLALSGLALASLCAQAGAPEGVRTFEGRLDSGQSQRHPLPVQSGDLVYGSLEGREMRVTLLDADHAPVRQLVRGQGERQEFLFVAGDRPPYALEVMAPASGSYALRIDRVIGKTMQRQPDSLESPRLRTLRDDLTQGKGSDGFWETIQRQGTPLVERDGVTPPLKKGEALVTFLWRGARHGVRLFGSPSGDHEDLFRLGDSDVWYRSYRVPDSTRLGYLLAPDVPQLDASPMERRRAILATAQRDPFNTRHFPAQVQDRYDGESVLELPDAPPQRWIEPVKGQAQGILERHRFTSRHLGNTRDIVLYRPAGYRPGAAGNALLVLFDADEYLDKVPTPVILDNLIAAGRIPPTAAILIGNPTRTSRSAELPPNPAFVDFLAKELMPWAKQHGVRAPARRTVVAGSSYGGLAAAYAGLKAPEWFGKVYSQSGSFWWSPASRDTEPGWLTRRYAEAPRRPVVFHLEAGLFEAWRAGQISILESTRQLRDVLRAKGYTVSHAEYASGHDYLHWRGTLATGLTTLIGLPQRDAPLPRNMSSR</sequence>
<dbReference type="Gene3D" id="2.60.40.10">
    <property type="entry name" value="Immunoglobulins"/>
    <property type="match status" value="1"/>
</dbReference>
<keyword evidence="8" id="KW-1185">Reference proteome</keyword>
<comment type="caution">
    <text evidence="7">The sequence shown here is derived from an EMBL/GenBank/DDBJ whole genome shotgun (WGS) entry which is preliminary data.</text>
</comment>
<comment type="subcellular location">
    <subcellularLocation>
        <location evidence="1">Cytoplasm</location>
    </subcellularLocation>
</comment>
<dbReference type="RefSeq" id="WP_215796423.1">
    <property type="nucleotide sequence ID" value="NZ_BMYX01000004.1"/>
</dbReference>
<dbReference type="Proteomes" id="UP000645257">
    <property type="component" value="Unassembled WGS sequence"/>
</dbReference>
<feature type="domain" description="Enterochelin esterase N-terminal" evidence="6">
    <location>
        <begin position="178"/>
        <end position="283"/>
    </location>
</feature>
<feature type="chain" id="PRO_5037046614" evidence="5">
    <location>
        <begin position="24"/>
        <end position="544"/>
    </location>
</feature>
<dbReference type="InterPro" id="IPR000801">
    <property type="entry name" value="Esterase-like"/>
</dbReference>
<name>A0A918P0I2_9NEIS</name>
<evidence type="ECO:0000256" key="1">
    <source>
        <dbReference type="ARBA" id="ARBA00004496"/>
    </source>
</evidence>
<dbReference type="AlphaFoldDB" id="A0A918P0I2"/>
<evidence type="ECO:0000256" key="3">
    <source>
        <dbReference type="ARBA" id="ARBA00022801"/>
    </source>
</evidence>
<dbReference type="GO" id="GO:0006826">
    <property type="term" value="P:iron ion transport"/>
    <property type="evidence" value="ECO:0007669"/>
    <property type="project" value="InterPro"/>
</dbReference>
<dbReference type="GO" id="GO:0008849">
    <property type="term" value="F:enterochelin esterase activity"/>
    <property type="evidence" value="ECO:0007669"/>
    <property type="project" value="InterPro"/>
</dbReference>
<dbReference type="InterPro" id="IPR021764">
    <property type="entry name" value="Enterochelin_esterase_N"/>
</dbReference>
<dbReference type="GO" id="GO:0005506">
    <property type="term" value="F:iron ion binding"/>
    <property type="evidence" value="ECO:0007669"/>
    <property type="project" value="InterPro"/>
</dbReference>
<dbReference type="InterPro" id="IPR013783">
    <property type="entry name" value="Ig-like_fold"/>
</dbReference>
<dbReference type="EMBL" id="BMYX01000004">
    <property type="protein sequence ID" value="GGY09892.1"/>
    <property type="molecule type" value="Genomic_DNA"/>
</dbReference>
<dbReference type="Pfam" id="PF00756">
    <property type="entry name" value="Esterase"/>
    <property type="match status" value="1"/>
</dbReference>
<dbReference type="SUPFAM" id="SSF81296">
    <property type="entry name" value="E set domains"/>
    <property type="match status" value="1"/>
</dbReference>
<accession>A0A918P0I2</accession>
<evidence type="ECO:0000313" key="7">
    <source>
        <dbReference type="EMBL" id="GGY09892.1"/>
    </source>
</evidence>
<dbReference type="PANTHER" id="PTHR48098">
    <property type="entry name" value="ENTEROCHELIN ESTERASE-RELATED"/>
    <property type="match status" value="1"/>
</dbReference>
<reference evidence="7" key="1">
    <citation type="journal article" date="2014" name="Int. J. Syst. Evol. Microbiol.">
        <title>Complete genome sequence of Corynebacterium casei LMG S-19264T (=DSM 44701T), isolated from a smear-ripened cheese.</title>
        <authorList>
            <consortium name="US DOE Joint Genome Institute (JGI-PGF)"/>
            <person name="Walter F."/>
            <person name="Albersmeier A."/>
            <person name="Kalinowski J."/>
            <person name="Ruckert C."/>
        </authorList>
    </citation>
    <scope>NUCLEOTIDE SEQUENCE</scope>
    <source>
        <strain evidence="7">KCTC 32182</strain>
    </source>
</reference>
<dbReference type="Pfam" id="PF11806">
    <property type="entry name" value="Enterochelin_N"/>
    <property type="match status" value="1"/>
</dbReference>
<gene>
    <name evidence="7" type="primary">fes</name>
    <name evidence="7" type="ORF">GCM10011289_10980</name>
</gene>
<dbReference type="GO" id="GO:0005737">
    <property type="term" value="C:cytoplasm"/>
    <property type="evidence" value="ECO:0007669"/>
    <property type="project" value="UniProtKB-SubCell"/>
</dbReference>